<proteinExistence type="predicted"/>
<evidence type="ECO:0000313" key="2">
    <source>
        <dbReference type="Proteomes" id="UP000316416"/>
    </source>
</evidence>
<keyword evidence="2" id="KW-1185">Reference proteome</keyword>
<name>A0ABX6V5W9_9GAMM</name>
<reference evidence="1" key="1">
    <citation type="submission" date="2021-07" db="EMBL/GenBank/DDBJ databases">
        <title>Shewanella sp. YLB-07 whole genome sequence.</title>
        <authorList>
            <person name="Yu L."/>
        </authorList>
    </citation>
    <scope>NUCLEOTIDE SEQUENCE</scope>
    <source>
        <strain evidence="1">YLB-08</strain>
    </source>
</reference>
<dbReference type="InterPro" id="IPR021879">
    <property type="entry name" value="VC2046_fam"/>
</dbReference>
<sequence length="172" mass="19598">MRSSSVLINESQLGTRLNHAIEYERRGEFALLLALLSTDARDMAQFYTDSEDSDINERLRAKFDLPQAECLLSDLSSETSPIDNSSNFHKGGMSAFYLAQAMQPEAIVIRGDQPSSMQKVLTNCDLVTRQKFYDEKVLDKRVPHSVKLHTEQLHFVDQLSQQRQMSRLLEAC</sequence>
<dbReference type="RefSeq" id="WP_142871205.1">
    <property type="nucleotide sequence ID" value="NZ_CP045503.2"/>
</dbReference>
<accession>A0ABX6V5W9</accession>
<dbReference type="Pfam" id="PF11993">
    <property type="entry name" value="VC2046"/>
    <property type="match status" value="1"/>
</dbReference>
<dbReference type="EMBL" id="CP045503">
    <property type="protein sequence ID" value="QPG57953.1"/>
    <property type="molecule type" value="Genomic_DNA"/>
</dbReference>
<evidence type="ECO:0000313" key="1">
    <source>
        <dbReference type="EMBL" id="QPG57953.1"/>
    </source>
</evidence>
<dbReference type="Proteomes" id="UP000316416">
    <property type="component" value="Chromosome"/>
</dbReference>
<organism evidence="1 2">
    <name type="scientific">Shewanella eurypsychrophilus</name>
    <dbReference type="NCBI Taxonomy" id="2593656"/>
    <lineage>
        <taxon>Bacteria</taxon>
        <taxon>Pseudomonadati</taxon>
        <taxon>Pseudomonadota</taxon>
        <taxon>Gammaproteobacteria</taxon>
        <taxon>Alteromonadales</taxon>
        <taxon>Shewanellaceae</taxon>
        <taxon>Shewanella</taxon>
    </lineage>
</organism>
<evidence type="ECO:0008006" key="3">
    <source>
        <dbReference type="Google" id="ProtNLM"/>
    </source>
</evidence>
<gene>
    <name evidence="1" type="ORF">FM038_011205</name>
</gene>
<protein>
    <recommendedName>
        <fullName evidence="3">QueD-like protein</fullName>
    </recommendedName>
</protein>